<dbReference type="AlphaFoldDB" id="A0A183L7N2"/>
<evidence type="ECO:0000313" key="4">
    <source>
        <dbReference type="WBParaSite" id="SCUD_0002335501-mRNA-1"/>
    </source>
</evidence>
<gene>
    <name evidence="2" type="ORF">SCUD_LOCUS23352</name>
</gene>
<reference evidence="4" key="1">
    <citation type="submission" date="2016-06" db="UniProtKB">
        <authorList>
            <consortium name="WormBaseParasite"/>
        </authorList>
    </citation>
    <scope>IDENTIFICATION</scope>
</reference>
<evidence type="ECO:0000313" key="3">
    <source>
        <dbReference type="Proteomes" id="UP000279833"/>
    </source>
</evidence>
<dbReference type="STRING" id="6186.A0A183L7N2"/>
<keyword evidence="3" id="KW-1185">Reference proteome</keyword>
<dbReference type="WBParaSite" id="SCUD_0002335501-mRNA-1">
    <property type="protein sequence ID" value="SCUD_0002335501-mRNA-1"/>
    <property type="gene ID" value="SCUD_0002335501"/>
</dbReference>
<name>A0A183L7N2_9TREM</name>
<dbReference type="Proteomes" id="UP000279833">
    <property type="component" value="Unassembled WGS sequence"/>
</dbReference>
<protein>
    <submittedName>
        <fullName evidence="2 4">Uncharacterized protein</fullName>
    </submittedName>
</protein>
<accession>A0A183L7N2</accession>
<evidence type="ECO:0000313" key="2">
    <source>
        <dbReference type="EMBL" id="VDP82583.1"/>
    </source>
</evidence>
<reference evidence="2 3" key="2">
    <citation type="submission" date="2018-11" db="EMBL/GenBank/DDBJ databases">
        <authorList>
            <consortium name="Pathogen Informatics"/>
        </authorList>
    </citation>
    <scope>NUCLEOTIDE SEQUENCE [LARGE SCALE GENOMIC DNA]</scope>
    <source>
        <strain evidence="2">Dakar</strain>
        <strain evidence="3">Dakar, Senegal</strain>
    </source>
</reference>
<sequence>MECKVKKIKNKEGAQQIKFNRHRQDKNNKIFNTHPKKKDKREKKAIKREKIKEQQPVKLTHSNTNDGNNKKMPENNEVLFKKKIHKKKKKLNNMHEK</sequence>
<proteinExistence type="predicted"/>
<feature type="region of interest" description="Disordered" evidence="1">
    <location>
        <begin position="47"/>
        <end position="77"/>
    </location>
</feature>
<evidence type="ECO:0000256" key="1">
    <source>
        <dbReference type="SAM" id="MobiDB-lite"/>
    </source>
</evidence>
<dbReference type="EMBL" id="UZAK01054006">
    <property type="protein sequence ID" value="VDP82583.1"/>
    <property type="molecule type" value="Genomic_DNA"/>
</dbReference>
<organism evidence="4">
    <name type="scientific">Schistosoma curassoni</name>
    <dbReference type="NCBI Taxonomy" id="6186"/>
    <lineage>
        <taxon>Eukaryota</taxon>
        <taxon>Metazoa</taxon>
        <taxon>Spiralia</taxon>
        <taxon>Lophotrochozoa</taxon>
        <taxon>Platyhelminthes</taxon>
        <taxon>Trematoda</taxon>
        <taxon>Digenea</taxon>
        <taxon>Strigeidida</taxon>
        <taxon>Schistosomatoidea</taxon>
        <taxon>Schistosomatidae</taxon>
        <taxon>Schistosoma</taxon>
    </lineage>
</organism>